<dbReference type="PANTHER" id="PTHR46268">
    <property type="entry name" value="STRESS RESPONSE PROTEIN NHAX"/>
    <property type="match status" value="1"/>
</dbReference>
<dbReference type="Proteomes" id="UP000580910">
    <property type="component" value="Unassembled WGS sequence"/>
</dbReference>
<proteinExistence type="inferred from homology"/>
<dbReference type="EMBL" id="JACGXA010000001">
    <property type="protein sequence ID" value="MBA8802908.1"/>
    <property type="molecule type" value="Genomic_DNA"/>
</dbReference>
<dbReference type="PRINTS" id="PR01438">
    <property type="entry name" value="UNVRSLSTRESS"/>
</dbReference>
<keyword evidence="6" id="KW-1185">Reference proteome</keyword>
<accession>A0A7W3IYG4</accession>
<dbReference type="GO" id="GO:0005524">
    <property type="term" value="F:ATP binding"/>
    <property type="evidence" value="ECO:0007669"/>
    <property type="project" value="UniProtKB-KW"/>
</dbReference>
<comment type="similarity">
    <text evidence="1">Belongs to the universal stress protein A family.</text>
</comment>
<feature type="domain" description="UspA" evidence="4">
    <location>
        <begin position="144"/>
        <end position="284"/>
    </location>
</feature>
<keyword evidence="2" id="KW-0547">Nucleotide-binding</keyword>
<evidence type="ECO:0000313" key="6">
    <source>
        <dbReference type="Proteomes" id="UP000580910"/>
    </source>
</evidence>
<dbReference type="Pfam" id="PF00582">
    <property type="entry name" value="Usp"/>
    <property type="match status" value="2"/>
</dbReference>
<comment type="caution">
    <text evidence="5">The sequence shown here is derived from an EMBL/GenBank/DDBJ whole genome shotgun (WGS) entry which is preliminary data.</text>
</comment>
<sequence>MSTDKHPVVIAYDGSPDADLALEWGLRTAELTHQDVRVVVVSLAADTQPVQLRDFEEHRVHSAVAAARDAVKTATDIEAEVVVEHGWPVPTLLQAAADAGLLVAGSRGYNMFEARWLGSVSQHLAGHARCPVAVVRRAHNPRSHRIVVGVDGSSASESALRYAADRAALTGESVLAVHAYQLPMFSGTPTGLAVLPIDVDTEIVDDAERLAAELVAGIAEDYPDVDLRSTAVIGRAGRVLARLSDDASLVVVGSRGRTPWQEMLLGSVSQEVLHRAECPVIVVR</sequence>
<evidence type="ECO:0000256" key="2">
    <source>
        <dbReference type="ARBA" id="ARBA00022741"/>
    </source>
</evidence>
<reference evidence="5 6" key="1">
    <citation type="submission" date="2020-07" db="EMBL/GenBank/DDBJ databases">
        <title>Sequencing the genomes of 1000 actinobacteria strains.</title>
        <authorList>
            <person name="Klenk H.-P."/>
        </authorList>
    </citation>
    <scope>NUCLEOTIDE SEQUENCE [LARGE SCALE GENOMIC DNA]</scope>
    <source>
        <strain evidence="5 6">DSM 21349</strain>
    </source>
</reference>
<evidence type="ECO:0000256" key="3">
    <source>
        <dbReference type="ARBA" id="ARBA00022840"/>
    </source>
</evidence>
<dbReference type="InterPro" id="IPR014729">
    <property type="entry name" value="Rossmann-like_a/b/a_fold"/>
</dbReference>
<keyword evidence="3" id="KW-0067">ATP-binding</keyword>
<evidence type="ECO:0000256" key="1">
    <source>
        <dbReference type="ARBA" id="ARBA00008791"/>
    </source>
</evidence>
<organism evidence="5 6">
    <name type="scientific">Nocardioides ginsengisegetis</name>
    <dbReference type="NCBI Taxonomy" id="661491"/>
    <lineage>
        <taxon>Bacteria</taxon>
        <taxon>Bacillati</taxon>
        <taxon>Actinomycetota</taxon>
        <taxon>Actinomycetes</taxon>
        <taxon>Propionibacteriales</taxon>
        <taxon>Nocardioidaceae</taxon>
        <taxon>Nocardioides</taxon>
    </lineage>
</organism>
<protein>
    <submittedName>
        <fullName evidence="5">Nucleotide-binding universal stress UspA family protein</fullName>
    </submittedName>
</protein>
<evidence type="ECO:0000259" key="4">
    <source>
        <dbReference type="Pfam" id="PF00582"/>
    </source>
</evidence>
<dbReference type="SUPFAM" id="SSF52402">
    <property type="entry name" value="Adenine nucleotide alpha hydrolases-like"/>
    <property type="match status" value="2"/>
</dbReference>
<dbReference type="RefSeq" id="WP_182537607.1">
    <property type="nucleotide sequence ID" value="NZ_JACGXA010000001.1"/>
</dbReference>
<dbReference type="Gene3D" id="3.40.50.620">
    <property type="entry name" value="HUPs"/>
    <property type="match status" value="2"/>
</dbReference>
<feature type="domain" description="UspA" evidence="4">
    <location>
        <begin position="7"/>
        <end position="136"/>
    </location>
</feature>
<dbReference type="InterPro" id="IPR006015">
    <property type="entry name" value="Universal_stress_UspA"/>
</dbReference>
<dbReference type="AlphaFoldDB" id="A0A7W3IYG4"/>
<gene>
    <name evidence="5" type="ORF">FB382_001199</name>
</gene>
<dbReference type="InterPro" id="IPR006016">
    <property type="entry name" value="UspA"/>
</dbReference>
<dbReference type="PANTHER" id="PTHR46268:SF27">
    <property type="entry name" value="UNIVERSAL STRESS PROTEIN RV2623"/>
    <property type="match status" value="1"/>
</dbReference>
<evidence type="ECO:0000313" key="5">
    <source>
        <dbReference type="EMBL" id="MBA8802908.1"/>
    </source>
</evidence>
<name>A0A7W3IYG4_9ACTN</name>